<feature type="region of interest" description="Disordered" evidence="1">
    <location>
        <begin position="14"/>
        <end position="34"/>
    </location>
</feature>
<evidence type="ECO:0000256" key="1">
    <source>
        <dbReference type="SAM" id="MobiDB-lite"/>
    </source>
</evidence>
<evidence type="ECO:0000259" key="2">
    <source>
        <dbReference type="Pfam" id="PF14478"/>
    </source>
</evidence>
<dbReference type="Gene3D" id="2.170.130.30">
    <property type="match status" value="1"/>
</dbReference>
<dbReference type="InterPro" id="IPR027954">
    <property type="entry name" value="Transcobalamin-like_C"/>
</dbReference>
<evidence type="ECO:0000313" key="4">
    <source>
        <dbReference type="Proteomes" id="UP000281813"/>
    </source>
</evidence>
<gene>
    <name evidence="3" type="ORF">D8M05_08415</name>
</gene>
<keyword evidence="4" id="KW-1185">Reference proteome</keyword>
<dbReference type="AlphaFoldDB" id="A0A494Z108"/>
<feature type="compositionally biased region" description="Low complexity" evidence="1">
    <location>
        <begin position="17"/>
        <end position="32"/>
    </location>
</feature>
<dbReference type="Pfam" id="PF14478">
    <property type="entry name" value="DUF4430"/>
    <property type="match status" value="1"/>
</dbReference>
<reference evidence="3 4" key="1">
    <citation type="journal article" date="2015" name="Antonie Van Leeuwenhoek">
        <title>Oceanobacillus bengalensis sp. nov., a bacterium isolated from seawater of the Bay of Bengal.</title>
        <authorList>
            <person name="Yongchang O."/>
            <person name="Xiang W."/>
            <person name="Wang G."/>
        </authorList>
    </citation>
    <scope>NUCLEOTIDE SEQUENCE [LARGE SCALE GENOMIC DNA]</scope>
    <source>
        <strain evidence="3 4">MCCC 1K00260</strain>
    </source>
</reference>
<accession>A0A494Z108</accession>
<protein>
    <submittedName>
        <fullName evidence="3">DUF4430 domain-containing protein</fullName>
    </submittedName>
</protein>
<organism evidence="3 4">
    <name type="scientific">Oceanobacillus bengalensis</name>
    <dbReference type="NCBI Taxonomy" id="1435466"/>
    <lineage>
        <taxon>Bacteria</taxon>
        <taxon>Bacillati</taxon>
        <taxon>Bacillota</taxon>
        <taxon>Bacilli</taxon>
        <taxon>Bacillales</taxon>
        <taxon>Bacillaceae</taxon>
        <taxon>Oceanobacillus</taxon>
    </lineage>
</organism>
<dbReference type="OrthoDB" id="2870483at2"/>
<proteinExistence type="predicted"/>
<name>A0A494Z108_9BACI</name>
<dbReference type="Proteomes" id="UP000281813">
    <property type="component" value="Unassembled WGS sequence"/>
</dbReference>
<sequence>MFVSLLAACAQDEDTQTHSNVTTSTTDTTQSEEVAEGHVRITVSINEGEEFLTEKEIAIEDGDILIDVMEENFYIETAFDGEFITSIERVAASDEEQTSWMFFVNDEMPTVGAAEYELSSGDKVLFDLQPWE</sequence>
<comment type="caution">
    <text evidence="3">The sequence shown here is derived from an EMBL/GenBank/DDBJ whole genome shotgun (WGS) entry which is preliminary data.</text>
</comment>
<feature type="domain" description="Transcobalamin-like C-terminal" evidence="2">
    <location>
        <begin position="62"/>
        <end position="129"/>
    </location>
</feature>
<evidence type="ECO:0000313" key="3">
    <source>
        <dbReference type="EMBL" id="RKQ16144.1"/>
    </source>
</evidence>
<dbReference type="EMBL" id="RBZO01000010">
    <property type="protein sequence ID" value="RKQ16144.1"/>
    <property type="molecule type" value="Genomic_DNA"/>
</dbReference>